<dbReference type="PANTHER" id="PTHR24223">
    <property type="entry name" value="ATP-BINDING CASSETTE SUB-FAMILY C"/>
    <property type="match status" value="1"/>
</dbReference>
<reference evidence="13" key="1">
    <citation type="submission" date="2021-01" db="EMBL/GenBank/DDBJ databases">
        <authorList>
            <person name="Kaushik A."/>
        </authorList>
    </citation>
    <scope>NUCLEOTIDE SEQUENCE</scope>
    <source>
        <strain evidence="13">AG6-10EEA</strain>
    </source>
</reference>
<feature type="transmembrane region" description="Helical" evidence="10">
    <location>
        <begin position="653"/>
        <end position="674"/>
    </location>
</feature>
<organism evidence="13 14">
    <name type="scientific">Rhizoctonia solani</name>
    <dbReference type="NCBI Taxonomy" id="456999"/>
    <lineage>
        <taxon>Eukaryota</taxon>
        <taxon>Fungi</taxon>
        <taxon>Dikarya</taxon>
        <taxon>Basidiomycota</taxon>
        <taxon>Agaricomycotina</taxon>
        <taxon>Agaricomycetes</taxon>
        <taxon>Cantharellales</taxon>
        <taxon>Ceratobasidiaceae</taxon>
        <taxon>Rhizoctonia</taxon>
    </lineage>
</organism>
<dbReference type="GO" id="GO:0140359">
    <property type="term" value="F:ABC-type transporter activity"/>
    <property type="evidence" value="ECO:0007669"/>
    <property type="project" value="InterPro"/>
</dbReference>
<dbReference type="InterPro" id="IPR017871">
    <property type="entry name" value="ABC_transporter-like_CS"/>
</dbReference>
<evidence type="ECO:0000256" key="2">
    <source>
        <dbReference type="ARBA" id="ARBA00022448"/>
    </source>
</evidence>
<gene>
    <name evidence="13" type="ORF">RDB_LOCUS38583</name>
</gene>
<dbReference type="InterPro" id="IPR011527">
    <property type="entry name" value="ABC1_TM_dom"/>
</dbReference>
<comment type="subcellular location">
    <subcellularLocation>
        <location evidence="1">Membrane</location>
        <topology evidence="1">Multi-pass membrane protein</topology>
    </subcellularLocation>
</comment>
<feature type="transmembrane region" description="Helical" evidence="10">
    <location>
        <begin position="97"/>
        <end position="117"/>
    </location>
</feature>
<dbReference type="Pfam" id="PF00005">
    <property type="entry name" value="ABC_tran"/>
    <property type="match status" value="2"/>
</dbReference>
<dbReference type="InterPro" id="IPR050173">
    <property type="entry name" value="ABC_transporter_C-like"/>
</dbReference>
<dbReference type="SMART" id="SM00382">
    <property type="entry name" value="AAA"/>
    <property type="match status" value="2"/>
</dbReference>
<sequence length="1636" mass="181706">MSQLVLSETVLAVPKHKWVHALLIPAACSLVSIILLLLHVILVAIPAGRYFAKLRGREIDDEDSPQQPVIRQHSGFFPDLRTHIKGHGGLVVFTWKMLRLLACLVLTGLTIVAIVSINEGHNTIGAKEYDLSDEMDVESDVDALNQNWRKKHKKHKKRRARWFSTAEWIEISLCMFYSYTTLLAILALTLAPRFRAVSNIHLVILLLIAFGVYVWRDLVPLATYKLHPADAAGGWLTWSRIGVLTFASVIVPLCIPRVYVPLDPRNPSATPNPEQTASLISLLLYNFLDPLIWAAYRAPKLEYEQLPPLADYDRASHLRQRGFDKLDPLRRTKQRHLFWGLMEVFWKEYCIMAVMITIKALMEFAGPVGIKYLLEYLQNMPKNEDPGYFRPWFWILWLFLGPVFGSIALQWYIFITTGSLTRTEGMITQLLFEHSLRIRLVAQAAGGSSGKTPKTATPGGDSVSVAGSDGTAVGSQPQPGEGTGEGDSSSIGHTAEGSNGQTLVASTSSVKQKDKEESQGDDSESANLIGKINNLMSTDLGNMVEGRDFLFIILYAPVQIIFSIYFLYYILGWSAVIGMTVMILSFPIPGKVAHLVNNVQVSRMKKTDARVQTVTESMNVIRMIKLFGWEKKVIGQVEEKREEELVYYKKRQFLGLVNMNINYVLPLIVMLVTYASHTLWFKQTLDAATVFSSIGVFDVLRNQLHMLFWHIPMMIQAKVSLGRINDFLQNVRYIDLCVAYVATYDTKETSLVVEPNPPAPDAIGFRNATFTWTRQVPGTPTPSRRNFRLHIDEELLFRRGKINMVVGPTGCGKTSLLMALLGEMHFVPSTPDSWFSLPRDGGVAYAAQEAWVQNETIKENIIFGAELDEARYQQVISQCGLERDLTLFDAGDQTEVGEKGMTLSGGQKARVSLARAIYSKAEIIILDDVLSALDVHTSRWIVDNCFRGDLVAGRTMIIVTHNIAMVSEVADFVISVGTDGRIVSQGTIDEAYRSNLKLKAEAEKDKELERKGDQVIDDSNPTDKNDANAKKSDGKLIVAEEIAEGHVGWPALKLFLLGFGGFWFWVVYMTGFILSDAAVLLQTYWLGIWARAYDENPGHSERVNVPFYLAVYGIVCGVGMVIYSGAFVIHVLGSVRASRRIHDRLIGSVLGAPLRWLDSTPIGRVIARFTQDIRSVDGALPDGLNNLVDITIGLLSRFIAVIVFSPIFTIPGAAVFIVGIWIGQIYITAQLSVKREMSNARSPLFSHFGAALQGIISIRAYGAEGQFKNEALKRIDKYTRAARTFYNLNRWICIRMDAIGGLFAAGLAAYLVYYHTSVDASDTGFSLNMAVGFSGTIIWWVRVLNEFEVQGNSLERIQDYVEIEQEPEATPEKVPPAYWPASGNIIVENLTARYSKDGPAVLHNLSFEIKSGERIGVVGRTGSGKSSLTLSLLRMIPIEGNVYYDGVPTHAVNLDALRSNITIIPQQPELMSGTVRQNLDPFDEYDDAVLNAALRSAGLDTLQSEDDEGYIGLDSGVSAGGGNFSLGQRQILALARAIVRRSKVLILDEATAAIDYNTDTAIQKLIRTELNDRTLIIVAHRLQTICDADKIMVLEAGNIVEFDSPAALLRKESGVFKSLVDESSDREALYAMAKSH</sequence>
<feature type="transmembrane region" description="Helical" evidence="10">
    <location>
        <begin position="235"/>
        <end position="255"/>
    </location>
</feature>
<evidence type="ECO:0000259" key="12">
    <source>
        <dbReference type="PROSITE" id="PS50929"/>
    </source>
</evidence>
<dbReference type="InterPro" id="IPR003439">
    <property type="entry name" value="ABC_transporter-like_ATP-bd"/>
</dbReference>
<dbReference type="GO" id="GO:0005524">
    <property type="term" value="F:ATP binding"/>
    <property type="evidence" value="ECO:0007669"/>
    <property type="project" value="UniProtKB-KW"/>
</dbReference>
<proteinExistence type="predicted"/>
<name>A0A8H3AXG9_9AGAM</name>
<feature type="transmembrane region" description="Helical" evidence="10">
    <location>
        <begin position="1198"/>
        <end position="1224"/>
    </location>
</feature>
<dbReference type="Pfam" id="PF00664">
    <property type="entry name" value="ABC_membrane"/>
    <property type="match status" value="2"/>
</dbReference>
<dbReference type="InterPro" id="IPR003593">
    <property type="entry name" value="AAA+_ATPase"/>
</dbReference>
<dbReference type="PROSITE" id="PS00211">
    <property type="entry name" value="ABC_TRANSPORTER_1"/>
    <property type="match status" value="1"/>
</dbReference>
<feature type="transmembrane region" description="Helical" evidence="10">
    <location>
        <begin position="1292"/>
        <end position="1313"/>
    </location>
</feature>
<dbReference type="GO" id="GO:0016020">
    <property type="term" value="C:membrane"/>
    <property type="evidence" value="ECO:0007669"/>
    <property type="project" value="UniProtKB-SubCell"/>
</dbReference>
<feature type="transmembrane region" description="Helical" evidence="10">
    <location>
        <begin position="1325"/>
        <end position="1344"/>
    </location>
</feature>
<dbReference type="PANTHER" id="PTHR24223:SF356">
    <property type="entry name" value="ATP-BINDING CASSETTE TRANSPORTER ABC4"/>
    <property type="match status" value="1"/>
</dbReference>
<dbReference type="Proteomes" id="UP000663853">
    <property type="component" value="Unassembled WGS sequence"/>
</dbReference>
<feature type="domain" description="ABC transporter" evidence="11">
    <location>
        <begin position="1385"/>
        <end position="1621"/>
    </location>
</feature>
<feature type="transmembrane region" description="Helical" evidence="10">
    <location>
        <begin position="1062"/>
        <end position="1087"/>
    </location>
</feature>
<feature type="compositionally biased region" description="Low complexity" evidence="9">
    <location>
        <begin position="459"/>
        <end position="470"/>
    </location>
</feature>
<evidence type="ECO:0000256" key="7">
    <source>
        <dbReference type="ARBA" id="ARBA00022989"/>
    </source>
</evidence>
<feature type="transmembrane region" description="Helical" evidence="10">
    <location>
        <begin position="394"/>
        <end position="414"/>
    </location>
</feature>
<dbReference type="SUPFAM" id="SSF90123">
    <property type="entry name" value="ABC transporter transmembrane region"/>
    <property type="match status" value="2"/>
</dbReference>
<dbReference type="FunFam" id="3.40.50.300:FF:000838">
    <property type="entry name" value="ABC multidrug transporter (Eurofung)"/>
    <property type="match status" value="1"/>
</dbReference>
<dbReference type="PROSITE" id="PS50929">
    <property type="entry name" value="ABC_TM1F"/>
    <property type="match status" value="2"/>
</dbReference>
<keyword evidence="3 10" id="KW-0812">Transmembrane</keyword>
<feature type="transmembrane region" description="Helical" evidence="10">
    <location>
        <begin position="168"/>
        <end position="189"/>
    </location>
</feature>
<feature type="domain" description="ABC transmembrane type-1" evidence="12">
    <location>
        <begin position="1073"/>
        <end position="1348"/>
    </location>
</feature>
<feature type="region of interest" description="Disordered" evidence="9">
    <location>
        <begin position="1009"/>
        <end position="1029"/>
    </location>
</feature>
<dbReference type="CDD" id="cd18604">
    <property type="entry name" value="ABC_6TM_VMR1_D2_like"/>
    <property type="match status" value="1"/>
</dbReference>
<feature type="domain" description="ABC transmembrane type-1" evidence="12">
    <location>
        <begin position="526"/>
        <end position="716"/>
    </location>
</feature>
<dbReference type="EMBL" id="CAJMXA010000780">
    <property type="protein sequence ID" value="CAE6442797.1"/>
    <property type="molecule type" value="Genomic_DNA"/>
</dbReference>
<comment type="caution">
    <text evidence="13">The sequence shown here is derived from an EMBL/GenBank/DDBJ whole genome shotgun (WGS) entry which is preliminary data.</text>
</comment>
<dbReference type="Gene3D" id="3.40.50.300">
    <property type="entry name" value="P-loop containing nucleotide triphosphate hydrolases"/>
    <property type="match status" value="2"/>
</dbReference>
<accession>A0A8H3AXG9</accession>
<evidence type="ECO:0008006" key="15">
    <source>
        <dbReference type="Google" id="ProtNLM"/>
    </source>
</evidence>
<feature type="transmembrane region" description="Helical" evidence="10">
    <location>
        <begin position="576"/>
        <end position="596"/>
    </location>
</feature>
<keyword evidence="4" id="KW-0677">Repeat</keyword>
<dbReference type="InterPro" id="IPR036640">
    <property type="entry name" value="ABC1_TM_sf"/>
</dbReference>
<evidence type="ECO:0000256" key="10">
    <source>
        <dbReference type="SAM" id="Phobius"/>
    </source>
</evidence>
<evidence type="ECO:0000256" key="4">
    <source>
        <dbReference type="ARBA" id="ARBA00022737"/>
    </source>
</evidence>
<dbReference type="InterPro" id="IPR027417">
    <property type="entry name" value="P-loop_NTPase"/>
</dbReference>
<dbReference type="GO" id="GO:0016887">
    <property type="term" value="F:ATP hydrolysis activity"/>
    <property type="evidence" value="ECO:0007669"/>
    <property type="project" value="InterPro"/>
</dbReference>
<feature type="transmembrane region" description="Helical" evidence="10">
    <location>
        <begin position="1107"/>
        <end position="1132"/>
    </location>
</feature>
<evidence type="ECO:0000256" key="9">
    <source>
        <dbReference type="SAM" id="MobiDB-lite"/>
    </source>
</evidence>
<keyword evidence="5" id="KW-0547">Nucleotide-binding</keyword>
<feature type="domain" description="ABC transporter" evidence="11">
    <location>
        <begin position="763"/>
        <end position="1004"/>
    </location>
</feature>
<evidence type="ECO:0000256" key="5">
    <source>
        <dbReference type="ARBA" id="ARBA00022741"/>
    </source>
</evidence>
<evidence type="ECO:0000313" key="14">
    <source>
        <dbReference type="Proteomes" id="UP000663853"/>
    </source>
</evidence>
<evidence type="ECO:0000259" key="11">
    <source>
        <dbReference type="PROSITE" id="PS50893"/>
    </source>
</evidence>
<protein>
    <recommendedName>
        <fullName evidence="15">ATP-binding cassette transporter abc4</fullName>
    </recommendedName>
</protein>
<evidence type="ECO:0000313" key="13">
    <source>
        <dbReference type="EMBL" id="CAE6442797.1"/>
    </source>
</evidence>
<keyword evidence="7 10" id="KW-1133">Transmembrane helix</keyword>
<dbReference type="FunFam" id="1.20.1560.10:FF:000013">
    <property type="entry name" value="ABC transporter C family member 2"/>
    <property type="match status" value="1"/>
</dbReference>
<feature type="compositionally biased region" description="Polar residues" evidence="9">
    <location>
        <begin position="486"/>
        <end position="510"/>
    </location>
</feature>
<feature type="transmembrane region" description="Helical" evidence="10">
    <location>
        <begin position="20"/>
        <end position="45"/>
    </location>
</feature>
<evidence type="ECO:0000256" key="3">
    <source>
        <dbReference type="ARBA" id="ARBA00022692"/>
    </source>
</evidence>
<keyword evidence="6" id="KW-0067">ATP-binding</keyword>
<feature type="transmembrane region" description="Helical" evidence="10">
    <location>
        <begin position="549"/>
        <end position="570"/>
    </location>
</feature>
<keyword evidence="2" id="KW-0813">Transport</keyword>
<dbReference type="Gene3D" id="1.20.1560.10">
    <property type="entry name" value="ABC transporter type 1, transmembrane domain"/>
    <property type="match status" value="2"/>
</dbReference>
<feature type="transmembrane region" description="Helical" evidence="10">
    <location>
        <begin position="196"/>
        <end position="215"/>
    </location>
</feature>
<dbReference type="CDD" id="cd18596">
    <property type="entry name" value="ABC_6TM_VMR1_D1_like"/>
    <property type="match status" value="1"/>
</dbReference>
<feature type="region of interest" description="Disordered" evidence="9">
    <location>
        <begin position="446"/>
        <end position="525"/>
    </location>
</feature>
<evidence type="ECO:0000256" key="8">
    <source>
        <dbReference type="ARBA" id="ARBA00023136"/>
    </source>
</evidence>
<dbReference type="CDD" id="cd03244">
    <property type="entry name" value="ABCC_MRP_domain2"/>
    <property type="match status" value="1"/>
</dbReference>
<dbReference type="PROSITE" id="PS50893">
    <property type="entry name" value="ABC_TRANSPORTER_2"/>
    <property type="match status" value="2"/>
</dbReference>
<dbReference type="SUPFAM" id="SSF52540">
    <property type="entry name" value="P-loop containing nucleoside triphosphate hydrolases"/>
    <property type="match status" value="2"/>
</dbReference>
<keyword evidence="8 10" id="KW-0472">Membrane</keyword>
<evidence type="ECO:0000256" key="6">
    <source>
        <dbReference type="ARBA" id="ARBA00022840"/>
    </source>
</evidence>
<dbReference type="CDD" id="cd03250">
    <property type="entry name" value="ABCC_MRP_domain1"/>
    <property type="match status" value="1"/>
</dbReference>
<evidence type="ECO:0000256" key="1">
    <source>
        <dbReference type="ARBA" id="ARBA00004141"/>
    </source>
</evidence>